<dbReference type="CDD" id="cd00683">
    <property type="entry name" value="Trans_IPPS_HH"/>
    <property type="match status" value="1"/>
</dbReference>
<dbReference type="PROSITE" id="PS01045">
    <property type="entry name" value="SQUALEN_PHYTOEN_SYN_2"/>
    <property type="match status" value="1"/>
</dbReference>
<dbReference type="InterPro" id="IPR019845">
    <property type="entry name" value="Squalene/phytoene_synthase_CS"/>
</dbReference>
<dbReference type="RefSeq" id="WP_235837986.1">
    <property type="nucleotide sequence ID" value="NZ_FNLO01000009.1"/>
</dbReference>
<dbReference type="InterPro" id="IPR017828">
    <property type="entry name" value="SQ_synth_HpnD-like"/>
</dbReference>
<keyword evidence="3" id="KW-1185">Reference proteome</keyword>
<dbReference type="InterPro" id="IPR044843">
    <property type="entry name" value="Trans_IPPS_bact-type"/>
</dbReference>
<dbReference type="STRING" id="1770053.SAMN05216551_109229"/>
<evidence type="ECO:0000256" key="1">
    <source>
        <dbReference type="ARBA" id="ARBA00022679"/>
    </source>
</evidence>
<dbReference type="SUPFAM" id="SSF48576">
    <property type="entry name" value="Terpenoid synthases"/>
    <property type="match status" value="1"/>
</dbReference>
<proteinExistence type="predicted"/>
<dbReference type="Gene3D" id="1.10.600.10">
    <property type="entry name" value="Farnesyl Diphosphate Synthase"/>
    <property type="match status" value="1"/>
</dbReference>
<dbReference type="SFLD" id="SFLDG01212">
    <property type="entry name" value="Phytoene_synthase_like"/>
    <property type="match status" value="1"/>
</dbReference>
<dbReference type="SFLD" id="SFLDG01018">
    <property type="entry name" value="Squalene/Phytoene_Synthase_Lik"/>
    <property type="match status" value="1"/>
</dbReference>
<protein>
    <submittedName>
        <fullName evidence="2">Farnesyl-diphosphate farnesyltransferase</fullName>
    </submittedName>
</protein>
<keyword evidence="1 2" id="KW-0808">Transferase</keyword>
<dbReference type="PANTHER" id="PTHR31480">
    <property type="entry name" value="BIFUNCTIONAL LYCOPENE CYCLASE/PHYTOENE SYNTHASE"/>
    <property type="match status" value="1"/>
</dbReference>
<dbReference type="GO" id="GO:0004311">
    <property type="term" value="F:geranylgeranyl diphosphate synthase activity"/>
    <property type="evidence" value="ECO:0007669"/>
    <property type="project" value="InterPro"/>
</dbReference>
<dbReference type="SFLD" id="SFLDS00005">
    <property type="entry name" value="Isoprenoid_Synthase_Type_I"/>
    <property type="match status" value="1"/>
</dbReference>
<evidence type="ECO:0000313" key="2">
    <source>
        <dbReference type="EMBL" id="SDV49904.1"/>
    </source>
</evidence>
<reference evidence="3" key="1">
    <citation type="submission" date="2016-09" db="EMBL/GenBank/DDBJ databases">
        <authorList>
            <person name="Varghese N."/>
            <person name="Submissions S."/>
        </authorList>
    </citation>
    <scope>NUCLEOTIDE SEQUENCE [LARGE SCALE GENOMIC DNA]</scope>
    <source>
        <strain evidence="3">JS23</strain>
    </source>
</reference>
<dbReference type="AlphaFoldDB" id="A0A1H2PSE8"/>
<name>A0A1H2PSE8_9BURK</name>
<sequence>MALEQNLEERAAAAGGRALAGVALDPLPSAAPFGATASEDASNAAAAADGEHRAPAASGTAARGSSFYAAMRILPRAQRDAMYDVYAFCRAVDDIADDLALDRAEKLRQLDAWRAAIDRLDPAAMPAGHARLAHTARQYDLDRADFIAVIDGMTMDALADIQAPDEATLDLYCDRVASAVGRLSTPIFGMPRDAGIALAHHLGRALQLTNILRDVDEDAGLGRLYLPRELLLAAGIVGHEPAAVVRDPALAQVCDTLVERARQHYERAVAIMAGCDAASVRAPRIMAAVYRRVLEETARRGFLPPRTRVKVGRTRLIAIALMHLLFR</sequence>
<dbReference type="InterPro" id="IPR002060">
    <property type="entry name" value="Squ/phyt_synthse"/>
</dbReference>
<dbReference type="GO" id="GO:0051996">
    <property type="term" value="F:squalene synthase [NAD(P)H] activity"/>
    <property type="evidence" value="ECO:0007669"/>
    <property type="project" value="InterPro"/>
</dbReference>
<dbReference type="EMBL" id="FNLO01000009">
    <property type="protein sequence ID" value="SDV49904.1"/>
    <property type="molecule type" value="Genomic_DNA"/>
</dbReference>
<dbReference type="NCBIfam" id="TIGR03465">
    <property type="entry name" value="HpnD"/>
    <property type="match status" value="1"/>
</dbReference>
<dbReference type="Pfam" id="PF00494">
    <property type="entry name" value="SQS_PSY"/>
    <property type="match status" value="1"/>
</dbReference>
<gene>
    <name evidence="2" type="ORF">SAMN05216551_109229</name>
</gene>
<dbReference type="PROSITE" id="PS01044">
    <property type="entry name" value="SQUALEN_PHYTOEN_SYN_1"/>
    <property type="match status" value="1"/>
</dbReference>
<organism evidence="2 3">
    <name type="scientific">Chitinasiproducens palmae</name>
    <dbReference type="NCBI Taxonomy" id="1770053"/>
    <lineage>
        <taxon>Bacteria</taxon>
        <taxon>Pseudomonadati</taxon>
        <taxon>Pseudomonadota</taxon>
        <taxon>Betaproteobacteria</taxon>
        <taxon>Burkholderiales</taxon>
        <taxon>Burkholderiaceae</taxon>
        <taxon>Chitinasiproducens</taxon>
    </lineage>
</organism>
<evidence type="ECO:0000313" key="3">
    <source>
        <dbReference type="Proteomes" id="UP000243719"/>
    </source>
</evidence>
<dbReference type="InterPro" id="IPR008949">
    <property type="entry name" value="Isoprenoid_synthase_dom_sf"/>
</dbReference>
<accession>A0A1H2PSE8</accession>
<dbReference type="InterPro" id="IPR033904">
    <property type="entry name" value="Trans_IPPS_HH"/>
</dbReference>
<dbReference type="GO" id="GO:0016117">
    <property type="term" value="P:carotenoid biosynthetic process"/>
    <property type="evidence" value="ECO:0007669"/>
    <property type="project" value="InterPro"/>
</dbReference>
<dbReference type="Proteomes" id="UP000243719">
    <property type="component" value="Unassembled WGS sequence"/>
</dbReference>